<gene>
    <name evidence="1" type="ORF">AMR74_04910</name>
</gene>
<proteinExistence type="predicted"/>
<evidence type="ECO:0008006" key="3">
    <source>
        <dbReference type="Google" id="ProtNLM"/>
    </source>
</evidence>
<dbReference type="OrthoDB" id="172835at2157"/>
<dbReference type="Pfam" id="PF11199">
    <property type="entry name" value="DUF2891"/>
    <property type="match status" value="1"/>
</dbReference>
<keyword evidence="2" id="KW-1185">Reference proteome</keyword>
<dbReference type="PATRIC" id="fig|1705389.3.peg.1305"/>
<dbReference type="RefSeq" id="WP_053770918.1">
    <property type="nucleotide sequence ID" value="NZ_LIST01000001.1"/>
</dbReference>
<evidence type="ECO:0000313" key="2">
    <source>
        <dbReference type="Proteomes" id="UP000037747"/>
    </source>
</evidence>
<protein>
    <recommendedName>
        <fullName evidence="3">DUF2891 domain-containing protein</fullName>
    </recommendedName>
</protein>
<accession>A0A0N0UB60</accession>
<reference evidence="1 2" key="1">
    <citation type="submission" date="2015-08" db="EMBL/GenBank/DDBJ databases">
        <title>Genomes of Isolates from Cabo Rojo, PR.</title>
        <authorList>
            <person name="Sanchez-Nieves R.L."/>
            <person name="Montalvo-Rodriguez R."/>
        </authorList>
    </citation>
    <scope>NUCLEOTIDE SEQUENCE [LARGE SCALE GENOMIC DNA]</scope>
    <source>
        <strain evidence="1 2">5</strain>
    </source>
</reference>
<dbReference type="EMBL" id="LIST01000001">
    <property type="protein sequence ID" value="KOX98234.1"/>
    <property type="molecule type" value="Genomic_DNA"/>
</dbReference>
<dbReference type="InterPro" id="IPR021365">
    <property type="entry name" value="DUF2891"/>
</dbReference>
<organism evidence="1 2">
    <name type="scientific">Halorubrum tropicale</name>
    <dbReference type="NCBI Taxonomy" id="1765655"/>
    <lineage>
        <taxon>Archaea</taxon>
        <taxon>Methanobacteriati</taxon>
        <taxon>Methanobacteriota</taxon>
        <taxon>Stenosarchaea group</taxon>
        <taxon>Halobacteria</taxon>
        <taxon>Halobacteriales</taxon>
        <taxon>Haloferacaceae</taxon>
        <taxon>Halorubrum</taxon>
    </lineage>
</organism>
<dbReference type="STRING" id="1765655.AMR74_04910"/>
<name>A0A0N0UB60_9EURY</name>
<comment type="caution">
    <text evidence="1">The sequence shown here is derived from an EMBL/GenBank/DDBJ whole genome shotgun (WGS) entry which is preliminary data.</text>
</comment>
<dbReference type="Proteomes" id="UP000037747">
    <property type="component" value="Unassembled WGS sequence"/>
</dbReference>
<sequence length="366" mass="39664">MNAFEELSPDALRAGRADALDDAVAAALAAHPLDGVETEYPHYRGTVEGPEAPPRPSETHPVFYGCFDWHSAVHSHWALVRALRLAPDHPNEAEIAAGVDERLTPENVAREVDYLDENPGFEEPYGWSWLLRLAAELDLWDDPRADAWRETLRPLEDRISRGTRESFLGVDRPQRVGTHGNSAFALAAVLDYARVVGDAAFEREAEAAARRLYADDTAAVVGAEPVGWDFLSPALVEADLMRRVLGPDPFAAWLGRFLPDLSAPPHDALLAPVDVEPEEGDGAAMHLIGLNVSRAWCLAGLSDALADRTGPVAARLREPLDAAARRHAEAGAADVRTDDYAGSHWLSSFALYLLTRNEAGIAPGAA</sequence>
<dbReference type="AlphaFoldDB" id="A0A0N0UB60"/>
<evidence type="ECO:0000313" key="1">
    <source>
        <dbReference type="EMBL" id="KOX98234.1"/>
    </source>
</evidence>